<dbReference type="PROSITE" id="PS00070">
    <property type="entry name" value="ALDEHYDE_DEHYDR_CYS"/>
    <property type="match status" value="1"/>
</dbReference>
<comment type="caution">
    <text evidence="5">The sequence shown here is derived from an EMBL/GenBank/DDBJ whole genome shotgun (WGS) entry which is preliminary data.</text>
</comment>
<dbReference type="EMBL" id="QZCW01000002">
    <property type="protein sequence ID" value="MCW5321651.1"/>
    <property type="molecule type" value="Genomic_DNA"/>
</dbReference>
<evidence type="ECO:0000256" key="3">
    <source>
        <dbReference type="RuleBase" id="RU003345"/>
    </source>
</evidence>
<dbReference type="InterPro" id="IPR016161">
    <property type="entry name" value="Ald_DH/histidinol_DH"/>
</dbReference>
<dbReference type="CDD" id="cd07114">
    <property type="entry name" value="ALDH_DhaS"/>
    <property type="match status" value="1"/>
</dbReference>
<comment type="similarity">
    <text evidence="3">Belongs to the aldehyde dehydrogenase family.</text>
</comment>
<evidence type="ECO:0000313" key="6">
    <source>
        <dbReference type="Proteomes" id="UP001208935"/>
    </source>
</evidence>
<evidence type="ECO:0000313" key="5">
    <source>
        <dbReference type="EMBL" id="MCW5321651.1"/>
    </source>
</evidence>
<proteinExistence type="inferred from homology"/>
<feature type="active site" evidence="2">
    <location>
        <position position="268"/>
    </location>
</feature>
<dbReference type="Gene3D" id="3.40.605.10">
    <property type="entry name" value="Aldehyde Dehydrogenase, Chain A, domain 1"/>
    <property type="match status" value="1"/>
</dbReference>
<dbReference type="InterPro" id="IPR015590">
    <property type="entry name" value="Aldehyde_DH_dom"/>
</dbReference>
<dbReference type="InterPro" id="IPR016162">
    <property type="entry name" value="Ald_DH_N"/>
</dbReference>
<dbReference type="InterPro" id="IPR029510">
    <property type="entry name" value="Ald_DH_CS_GLU"/>
</dbReference>
<keyword evidence="1 3" id="KW-0560">Oxidoreductase</keyword>
<dbReference type="SUPFAM" id="SSF53720">
    <property type="entry name" value="ALDH-like"/>
    <property type="match status" value="1"/>
</dbReference>
<sequence>MNMNQFPAKNMNASTTGQMIEYGHWIAGESVQCAPSGARFTSCNPTTGEPWARFAEGDAAAVAQAATAAKAAFEGPAWRSLSATRRGRLMMLWADAIGQSAERIGRIETTQNGKLLNEMVLQARIVPDWLYYYGGLADKIEGRVIPLERASVLNYTRREPLGVVGAIMPWNSPLFLTVMAVAPALAAGNCVVIKPSEVTSASIIEAVKLAEKVGFPPGVLNVVTGGRATAQALVEHPDIAKIAFTGGVEAGREVGVRAARRLAHVTLELGGKSANIVFDDADPQQARAGLLAGIFAAAGQTCVAGSRAFIHRSLHDRMLNELAERARGIRIGNPLEADTQMGPVATRAQLAKNESMVRRAIEEGACVVHGGCRAAVPGLPGGYFYTPTILSGVKPQSFIAQNEVFGPVLSVIPFDDEEEAIALANGTGFGLAAGVWSLNIRRAHRVAHRLEAGTVWVNMYRAMAFNSPFGGYKASGIGRQNGIEALDAYLQTKSVWCELSDEVQDPFVMRA</sequence>
<keyword evidence="6" id="KW-1185">Reference proteome</keyword>
<gene>
    <name evidence="5" type="ORF">D5039_10945</name>
</gene>
<protein>
    <submittedName>
        <fullName evidence="5">Aldehyde dehydrogenase</fullName>
    </submittedName>
</protein>
<organism evidence="5 6">
    <name type="scientific">Verminephrobacter aporrectodeae subsp. tuberculatae</name>
    <dbReference type="NCBI Taxonomy" id="1110392"/>
    <lineage>
        <taxon>Bacteria</taxon>
        <taxon>Pseudomonadati</taxon>
        <taxon>Pseudomonadota</taxon>
        <taxon>Betaproteobacteria</taxon>
        <taxon>Burkholderiales</taxon>
        <taxon>Comamonadaceae</taxon>
        <taxon>Verminephrobacter</taxon>
    </lineage>
</organism>
<reference evidence="6" key="1">
    <citation type="submission" date="2023-07" db="EMBL/GenBank/DDBJ databases">
        <title>Verminephrobacter genomes.</title>
        <authorList>
            <person name="Lund M.B."/>
        </authorList>
    </citation>
    <scope>NUCLEOTIDE SEQUENCE [LARGE SCALE GENOMIC DNA]</scope>
    <source>
        <strain evidence="6">AtM5-05</strain>
    </source>
</reference>
<evidence type="ECO:0000256" key="1">
    <source>
        <dbReference type="ARBA" id="ARBA00023002"/>
    </source>
</evidence>
<dbReference type="InterPro" id="IPR016163">
    <property type="entry name" value="Ald_DH_C"/>
</dbReference>
<dbReference type="GeneID" id="77319860"/>
<dbReference type="InterPro" id="IPR016160">
    <property type="entry name" value="Ald_DH_CS_CYS"/>
</dbReference>
<evidence type="ECO:0000259" key="4">
    <source>
        <dbReference type="Pfam" id="PF00171"/>
    </source>
</evidence>
<dbReference type="Proteomes" id="UP001208935">
    <property type="component" value="Unassembled WGS sequence"/>
</dbReference>
<dbReference type="Gene3D" id="3.40.309.10">
    <property type="entry name" value="Aldehyde Dehydrogenase, Chain A, domain 2"/>
    <property type="match status" value="1"/>
</dbReference>
<name>A0ABT3KTJ6_9BURK</name>
<accession>A0ABT3KTJ6</accession>
<dbReference type="RefSeq" id="WP_265282245.1">
    <property type="nucleotide sequence ID" value="NZ_QZCW01000002.1"/>
</dbReference>
<evidence type="ECO:0000256" key="2">
    <source>
        <dbReference type="PROSITE-ProRule" id="PRU10007"/>
    </source>
</evidence>
<dbReference type="PROSITE" id="PS00687">
    <property type="entry name" value="ALDEHYDE_DEHYDR_GLU"/>
    <property type="match status" value="1"/>
</dbReference>
<feature type="domain" description="Aldehyde dehydrogenase" evidence="4">
    <location>
        <begin position="38"/>
        <end position="495"/>
    </location>
</feature>
<dbReference type="PANTHER" id="PTHR11699">
    <property type="entry name" value="ALDEHYDE DEHYDROGENASE-RELATED"/>
    <property type="match status" value="1"/>
</dbReference>
<dbReference type="Pfam" id="PF00171">
    <property type="entry name" value="Aldedh"/>
    <property type="match status" value="1"/>
</dbReference>